<sequence>MPIIHAVDAPATWLASARFIWFHLLKGIQIQLALLYAASFVRKPSTMEAAQKSYDEIVDLFARGTTPAKILAFHPSRESRERVRYLLARNKMEELTEAEAAELERFGELEHLMQLVKARAHLYTESAT</sequence>
<dbReference type="AlphaFoldDB" id="W4M951"/>
<accession>W4M951</accession>
<dbReference type="EMBL" id="AZHX01000580">
    <property type="protein sequence ID" value="ETX06879.1"/>
    <property type="molecule type" value="Genomic_DNA"/>
</dbReference>
<organism evidence="2 3">
    <name type="scientific">Candidatus Entotheonella gemina</name>
    <dbReference type="NCBI Taxonomy" id="1429439"/>
    <lineage>
        <taxon>Bacteria</taxon>
        <taxon>Pseudomonadati</taxon>
        <taxon>Nitrospinota/Tectimicrobiota group</taxon>
        <taxon>Candidatus Tectimicrobiota</taxon>
        <taxon>Candidatus Entotheonellia</taxon>
        <taxon>Candidatus Entotheonellales</taxon>
        <taxon>Candidatus Entotheonellaceae</taxon>
        <taxon>Candidatus Entotheonella</taxon>
    </lineage>
</organism>
<name>W4M951_9BACT</name>
<dbReference type="Proteomes" id="UP000019140">
    <property type="component" value="Unassembled WGS sequence"/>
</dbReference>
<comment type="caution">
    <text evidence="2">The sequence shown here is derived from an EMBL/GenBank/DDBJ whole genome shotgun (WGS) entry which is preliminary data.</text>
</comment>
<reference evidence="2 3" key="1">
    <citation type="journal article" date="2014" name="Nature">
        <title>An environmental bacterial taxon with a large and distinct metabolic repertoire.</title>
        <authorList>
            <person name="Wilson M.C."/>
            <person name="Mori T."/>
            <person name="Ruckert C."/>
            <person name="Uria A.R."/>
            <person name="Helf M.J."/>
            <person name="Takada K."/>
            <person name="Gernert C."/>
            <person name="Steffens U.A."/>
            <person name="Heycke N."/>
            <person name="Schmitt S."/>
            <person name="Rinke C."/>
            <person name="Helfrich E.J."/>
            <person name="Brachmann A.O."/>
            <person name="Gurgui C."/>
            <person name="Wakimoto T."/>
            <person name="Kracht M."/>
            <person name="Crusemann M."/>
            <person name="Hentschel U."/>
            <person name="Abe I."/>
            <person name="Matsunaga S."/>
            <person name="Kalinowski J."/>
            <person name="Takeyama H."/>
            <person name="Piel J."/>
        </authorList>
    </citation>
    <scope>NUCLEOTIDE SEQUENCE [LARGE SCALE GENOMIC DNA]</scope>
    <source>
        <strain evidence="3">TSY2</strain>
    </source>
</reference>
<keyword evidence="1" id="KW-1133">Transmembrane helix</keyword>
<evidence type="ECO:0000256" key="1">
    <source>
        <dbReference type="SAM" id="Phobius"/>
    </source>
</evidence>
<keyword evidence="1" id="KW-0812">Transmembrane</keyword>
<protein>
    <submittedName>
        <fullName evidence="2">Uncharacterized protein</fullName>
    </submittedName>
</protein>
<dbReference type="HOGENOM" id="CLU_1955603_0_0_7"/>
<proteinExistence type="predicted"/>
<keyword evidence="1" id="KW-0472">Membrane</keyword>
<keyword evidence="3" id="KW-1185">Reference proteome</keyword>
<evidence type="ECO:0000313" key="2">
    <source>
        <dbReference type="EMBL" id="ETX06879.1"/>
    </source>
</evidence>
<gene>
    <name evidence="2" type="ORF">ETSY2_14460</name>
</gene>
<evidence type="ECO:0000313" key="3">
    <source>
        <dbReference type="Proteomes" id="UP000019140"/>
    </source>
</evidence>
<feature type="transmembrane region" description="Helical" evidence="1">
    <location>
        <begin position="20"/>
        <end position="41"/>
    </location>
</feature>